<name>A0A6J8D0H5_MYTCO</name>
<keyword evidence="2" id="KW-1185">Reference proteome</keyword>
<accession>A0A6J8D0H5</accession>
<reference evidence="1 2" key="1">
    <citation type="submission" date="2020-06" db="EMBL/GenBank/DDBJ databases">
        <authorList>
            <person name="Li R."/>
            <person name="Bekaert M."/>
        </authorList>
    </citation>
    <scope>NUCLEOTIDE SEQUENCE [LARGE SCALE GENOMIC DNA]</scope>
    <source>
        <strain evidence="2">wild</strain>
    </source>
</reference>
<dbReference type="InterPro" id="IPR011044">
    <property type="entry name" value="Quino_amine_DH_bsu"/>
</dbReference>
<dbReference type="AlphaFoldDB" id="A0A6J8D0H5"/>
<gene>
    <name evidence="1" type="ORF">MCOR_35406</name>
</gene>
<sequence length="268" mass="30062">MSEIQAKTTESEMHLQSIIENKNLEEITIESITNTKIQDILTVDRFGSINVKKNPSTNIDLNRRKDRQAQILVPKVIKVINDVKLKLKRKLKTTYRHTYGCCVTKKAEFLFTNYESDNEQLIAINANGKVDYTIPLNKPYGAYDVACLGDSTVSVSTGYSHTKPGISIIDLTKRKVIKFIGLPGYPYGITYNGKSLICCVEDEDLHVISCTDNAITAIFDTFSPECSYVSTHADMIFFTHTATQTVTCCSYSGASIWEFKDISVLDRP</sequence>
<dbReference type="InterPro" id="IPR015943">
    <property type="entry name" value="WD40/YVTN_repeat-like_dom_sf"/>
</dbReference>
<organism evidence="1 2">
    <name type="scientific">Mytilus coruscus</name>
    <name type="common">Sea mussel</name>
    <dbReference type="NCBI Taxonomy" id="42192"/>
    <lineage>
        <taxon>Eukaryota</taxon>
        <taxon>Metazoa</taxon>
        <taxon>Spiralia</taxon>
        <taxon>Lophotrochozoa</taxon>
        <taxon>Mollusca</taxon>
        <taxon>Bivalvia</taxon>
        <taxon>Autobranchia</taxon>
        <taxon>Pteriomorphia</taxon>
        <taxon>Mytilida</taxon>
        <taxon>Mytiloidea</taxon>
        <taxon>Mytilidae</taxon>
        <taxon>Mytilinae</taxon>
        <taxon>Mytilus</taxon>
    </lineage>
</organism>
<dbReference type="SUPFAM" id="SSF50969">
    <property type="entry name" value="YVTN repeat-like/Quinoprotein amine dehydrogenase"/>
    <property type="match status" value="1"/>
</dbReference>
<dbReference type="Gene3D" id="2.130.10.10">
    <property type="entry name" value="YVTN repeat-like/Quinoprotein amine dehydrogenase"/>
    <property type="match status" value="1"/>
</dbReference>
<dbReference type="EMBL" id="CACVKT020006394">
    <property type="protein sequence ID" value="CAC5401311.1"/>
    <property type="molecule type" value="Genomic_DNA"/>
</dbReference>
<dbReference type="Proteomes" id="UP000507470">
    <property type="component" value="Unassembled WGS sequence"/>
</dbReference>
<evidence type="ECO:0000313" key="1">
    <source>
        <dbReference type="EMBL" id="CAC5401311.1"/>
    </source>
</evidence>
<dbReference type="OrthoDB" id="6087280at2759"/>
<proteinExistence type="predicted"/>
<protein>
    <submittedName>
        <fullName evidence="1">Uncharacterized protein</fullName>
    </submittedName>
</protein>
<evidence type="ECO:0000313" key="2">
    <source>
        <dbReference type="Proteomes" id="UP000507470"/>
    </source>
</evidence>